<dbReference type="CDD" id="cd07560">
    <property type="entry name" value="Peptidase_S41_CPP"/>
    <property type="match status" value="1"/>
</dbReference>
<dbReference type="GO" id="GO:0030288">
    <property type="term" value="C:outer membrane-bounded periplasmic space"/>
    <property type="evidence" value="ECO:0007669"/>
    <property type="project" value="TreeGrafter"/>
</dbReference>
<dbReference type="AlphaFoldDB" id="A0A1D8JG72"/>
<evidence type="ECO:0000256" key="6">
    <source>
        <dbReference type="SAM" id="Phobius"/>
    </source>
</evidence>
<keyword evidence="6" id="KW-0472">Membrane</keyword>
<proteinExistence type="inferred from homology"/>
<dbReference type="Gene3D" id="3.30.750.44">
    <property type="match status" value="1"/>
</dbReference>
<sequence>MDEKENQNRDVVDANKPPAKRYIQLKPFSFVMLVFGLILITAVITFFILTTGEDKVVEVVKPQQQVPARQEFQKFFEAYDEMKNNYFEDVDEQLVIDGAINGMIDALGDPYSDYLNEDEARQLNDSISSSFEGIGAEIQEQDGYIAVVSPIKNSPAEKAGLLPRDKITAVNGESIQGMSSSEAVLLIRGEKGTPVTLTIIRTGLDDPMEIEIIRDVIPIETVYWDLDEDGIGHVHITSFSMGTYDELLTALDEMEEAGLKGLVVDVRQNPGGTLDGAIDISNLFVEKGKNILQYQGKKGKAQVFSASSGRKVDVPVSVIIDDGSASASEILAGALSESSDIPLVGITTFGKGTVQSPKDLPDGSNLKLTTAKWLTPNGNWIHKKGIKPDFEVPYPDYAMLPFLNPSIEMEEGMVSTTIESAEKMLEATGYNPGVVDGLYDAETTNAVKALQADLDIEITGVLTGDTTFGLMNKLREKIENDDPQLIKAKELLLEKLKK</sequence>
<dbReference type="SUPFAM" id="SSF47090">
    <property type="entry name" value="PGBD-like"/>
    <property type="match status" value="1"/>
</dbReference>
<evidence type="ECO:0000256" key="3">
    <source>
        <dbReference type="ARBA" id="ARBA00022801"/>
    </source>
</evidence>
<dbReference type="InterPro" id="IPR036365">
    <property type="entry name" value="PGBD-like_sf"/>
</dbReference>
<evidence type="ECO:0000313" key="8">
    <source>
        <dbReference type="EMBL" id="AOV07693.1"/>
    </source>
</evidence>
<keyword evidence="2 5" id="KW-0645">Protease</keyword>
<dbReference type="Gene3D" id="1.10.101.10">
    <property type="entry name" value="PGBD-like superfamily/PGBD"/>
    <property type="match status" value="1"/>
</dbReference>
<evidence type="ECO:0000256" key="5">
    <source>
        <dbReference type="RuleBase" id="RU004404"/>
    </source>
</evidence>
<dbReference type="InterPro" id="IPR001478">
    <property type="entry name" value="PDZ"/>
</dbReference>
<dbReference type="NCBIfam" id="TIGR00225">
    <property type="entry name" value="prc"/>
    <property type="match status" value="1"/>
</dbReference>
<evidence type="ECO:0000256" key="1">
    <source>
        <dbReference type="ARBA" id="ARBA00009179"/>
    </source>
</evidence>
<dbReference type="InterPro" id="IPR005151">
    <property type="entry name" value="Tail-specific_protease"/>
</dbReference>
<evidence type="ECO:0000313" key="9">
    <source>
        <dbReference type="Proteomes" id="UP000185746"/>
    </source>
</evidence>
<feature type="transmembrane region" description="Helical" evidence="6">
    <location>
        <begin position="30"/>
        <end position="49"/>
    </location>
</feature>
<dbReference type="InterPro" id="IPR002477">
    <property type="entry name" value="Peptidoglycan-bd-like"/>
</dbReference>
<dbReference type="InterPro" id="IPR029045">
    <property type="entry name" value="ClpP/crotonase-like_dom_sf"/>
</dbReference>
<keyword evidence="6" id="KW-1133">Transmembrane helix</keyword>
<dbReference type="Pfam" id="PF01471">
    <property type="entry name" value="PG_binding_1"/>
    <property type="match status" value="1"/>
</dbReference>
<reference evidence="8 9" key="1">
    <citation type="submission" date="2016-09" db="EMBL/GenBank/DDBJ databases">
        <title>Complete genome sequence of the Lysinibacillus sphaericus LMG 22257, a specie of Bacillus with ureolytic activity that can effectively biodeposit calcium carbonate.</title>
        <authorList>
            <person name="Yan W."/>
        </authorList>
    </citation>
    <scope>NUCLEOTIDE SEQUENCE [LARGE SCALE GENOMIC DNA]</scope>
    <source>
        <strain evidence="8 9">LMG 22257</strain>
    </source>
</reference>
<accession>A0A1D8JG72</accession>
<keyword evidence="9" id="KW-1185">Reference proteome</keyword>
<gene>
    <name evidence="8" type="ORF">BI350_09215</name>
</gene>
<dbReference type="FunFam" id="2.30.42.10:FF:000063">
    <property type="entry name" value="Peptidase, S41 family"/>
    <property type="match status" value="1"/>
</dbReference>
<dbReference type="SUPFAM" id="SSF50156">
    <property type="entry name" value="PDZ domain-like"/>
    <property type="match status" value="1"/>
</dbReference>
<dbReference type="PROSITE" id="PS50106">
    <property type="entry name" value="PDZ"/>
    <property type="match status" value="1"/>
</dbReference>
<keyword evidence="4 5" id="KW-0720">Serine protease</keyword>
<dbReference type="GO" id="GO:0007165">
    <property type="term" value="P:signal transduction"/>
    <property type="evidence" value="ECO:0007669"/>
    <property type="project" value="TreeGrafter"/>
</dbReference>
<feature type="domain" description="PDZ" evidence="7">
    <location>
        <begin position="120"/>
        <end position="188"/>
    </location>
</feature>
<dbReference type="GO" id="GO:0008236">
    <property type="term" value="F:serine-type peptidase activity"/>
    <property type="evidence" value="ECO:0007669"/>
    <property type="project" value="UniProtKB-KW"/>
</dbReference>
<dbReference type="EMBL" id="CP017560">
    <property type="protein sequence ID" value="AOV07693.1"/>
    <property type="molecule type" value="Genomic_DNA"/>
</dbReference>
<comment type="similarity">
    <text evidence="1 5">Belongs to the peptidase S41A family.</text>
</comment>
<dbReference type="RefSeq" id="WP_075527830.1">
    <property type="nucleotide sequence ID" value="NZ_CP017560.1"/>
</dbReference>
<keyword evidence="6" id="KW-0812">Transmembrane</keyword>
<dbReference type="Pfam" id="PF03572">
    <property type="entry name" value="Peptidase_S41"/>
    <property type="match status" value="1"/>
</dbReference>
<dbReference type="InterPro" id="IPR041489">
    <property type="entry name" value="PDZ_6"/>
</dbReference>
<dbReference type="SUPFAM" id="SSF52096">
    <property type="entry name" value="ClpP/crotonase"/>
    <property type="match status" value="1"/>
</dbReference>
<dbReference type="GO" id="GO:0004175">
    <property type="term" value="F:endopeptidase activity"/>
    <property type="evidence" value="ECO:0007669"/>
    <property type="project" value="TreeGrafter"/>
</dbReference>
<dbReference type="PANTHER" id="PTHR32060">
    <property type="entry name" value="TAIL-SPECIFIC PROTEASE"/>
    <property type="match status" value="1"/>
</dbReference>
<dbReference type="PANTHER" id="PTHR32060:SF30">
    <property type="entry name" value="CARBOXY-TERMINAL PROCESSING PROTEASE CTPA"/>
    <property type="match status" value="1"/>
</dbReference>
<evidence type="ECO:0000256" key="4">
    <source>
        <dbReference type="ARBA" id="ARBA00022825"/>
    </source>
</evidence>
<name>A0A1D8JG72_9BACL</name>
<dbReference type="Pfam" id="PF22694">
    <property type="entry name" value="CtpB_N-like"/>
    <property type="match status" value="1"/>
</dbReference>
<organism evidence="8 9">
    <name type="scientific">Sporosarcina ureilytica</name>
    <dbReference type="NCBI Taxonomy" id="298596"/>
    <lineage>
        <taxon>Bacteria</taxon>
        <taxon>Bacillati</taxon>
        <taxon>Bacillota</taxon>
        <taxon>Bacilli</taxon>
        <taxon>Bacillales</taxon>
        <taxon>Caryophanaceae</taxon>
        <taxon>Sporosarcina</taxon>
    </lineage>
</organism>
<keyword evidence="3 5" id="KW-0378">Hydrolase</keyword>
<dbReference type="KEGG" id="surl:BI350_09215"/>
<dbReference type="Gene3D" id="3.90.226.10">
    <property type="entry name" value="2-enoyl-CoA Hydratase, Chain A, domain 1"/>
    <property type="match status" value="1"/>
</dbReference>
<dbReference type="SMART" id="SM00245">
    <property type="entry name" value="TSPc"/>
    <property type="match status" value="1"/>
</dbReference>
<dbReference type="Pfam" id="PF17820">
    <property type="entry name" value="PDZ_6"/>
    <property type="match status" value="1"/>
</dbReference>
<evidence type="ECO:0000259" key="7">
    <source>
        <dbReference type="PROSITE" id="PS50106"/>
    </source>
</evidence>
<dbReference type="InterPro" id="IPR036034">
    <property type="entry name" value="PDZ_sf"/>
</dbReference>
<dbReference type="SMART" id="SM00228">
    <property type="entry name" value="PDZ"/>
    <property type="match status" value="1"/>
</dbReference>
<dbReference type="CDD" id="cd06782">
    <property type="entry name" value="cpPDZ_CPP-like"/>
    <property type="match status" value="1"/>
</dbReference>
<evidence type="ECO:0000256" key="2">
    <source>
        <dbReference type="ARBA" id="ARBA00022670"/>
    </source>
</evidence>
<dbReference type="InterPro" id="IPR036366">
    <property type="entry name" value="PGBDSf"/>
</dbReference>
<dbReference type="Gene3D" id="2.30.42.10">
    <property type="match status" value="1"/>
</dbReference>
<dbReference type="GO" id="GO:0006508">
    <property type="term" value="P:proteolysis"/>
    <property type="evidence" value="ECO:0007669"/>
    <property type="project" value="UniProtKB-KW"/>
</dbReference>
<protein>
    <submittedName>
        <fullName evidence="8">Peptidase S41</fullName>
    </submittedName>
</protein>
<dbReference type="Proteomes" id="UP000185746">
    <property type="component" value="Chromosome"/>
</dbReference>
<dbReference type="InterPro" id="IPR055210">
    <property type="entry name" value="CtpA/B_N"/>
</dbReference>
<dbReference type="InterPro" id="IPR004447">
    <property type="entry name" value="Peptidase_S41A"/>
</dbReference>